<dbReference type="Pfam" id="PF01548">
    <property type="entry name" value="DEDD_Tnp_IS110"/>
    <property type="match status" value="1"/>
</dbReference>
<dbReference type="EMBL" id="SZQL01000003">
    <property type="protein sequence ID" value="TKK70370.1"/>
    <property type="molecule type" value="Genomic_DNA"/>
</dbReference>
<evidence type="ECO:0000259" key="1">
    <source>
        <dbReference type="Pfam" id="PF01548"/>
    </source>
</evidence>
<dbReference type="RefSeq" id="WP_137260915.1">
    <property type="nucleotide sequence ID" value="NZ_SZQL01000003.1"/>
</dbReference>
<name>A0A4U3L5U7_9BACT</name>
<dbReference type="PANTHER" id="PTHR33055:SF13">
    <property type="entry name" value="TRANSPOSASE"/>
    <property type="match status" value="1"/>
</dbReference>
<protein>
    <submittedName>
        <fullName evidence="2">IS110 family transposase</fullName>
    </submittedName>
</protein>
<dbReference type="GO" id="GO:0003677">
    <property type="term" value="F:DNA binding"/>
    <property type="evidence" value="ECO:0007669"/>
    <property type="project" value="InterPro"/>
</dbReference>
<feature type="domain" description="Transposase IS110-like N-terminal" evidence="1">
    <location>
        <begin position="22"/>
        <end position="164"/>
    </location>
</feature>
<evidence type="ECO:0000313" key="2">
    <source>
        <dbReference type="EMBL" id="TKK70370.1"/>
    </source>
</evidence>
<dbReference type="GO" id="GO:0006313">
    <property type="term" value="P:DNA transposition"/>
    <property type="evidence" value="ECO:0007669"/>
    <property type="project" value="InterPro"/>
</dbReference>
<organism evidence="2 3">
    <name type="scientific">Ilyomonas limi</name>
    <dbReference type="NCBI Taxonomy" id="2575867"/>
    <lineage>
        <taxon>Bacteria</taxon>
        <taxon>Pseudomonadati</taxon>
        <taxon>Bacteroidota</taxon>
        <taxon>Chitinophagia</taxon>
        <taxon>Chitinophagales</taxon>
        <taxon>Chitinophagaceae</taxon>
        <taxon>Ilyomonas</taxon>
    </lineage>
</organism>
<dbReference type="AlphaFoldDB" id="A0A4U3L5U7"/>
<sequence>MKKQSPKKKSVVSMPLVHPNAAGIDVGDTIHAVAVPEGRDTVRVKSFGAMTCDLNAIVIWLKHCKIETVAMESTGIYWKPLFSMLVREGFDVYLVNSKQTHNVSGRKNDEDDAMWIQKLHSCGLLKSSYLPDDQQESLRTLVRYRKTLTQDCNRFVLRMQKAMEMMNIKLHTVIRDITGKTGIAIVEAILSGERNAENLLVHVEKTIRADRQTIVNSLQGNWRAEQLYLFEDGYCNYKHYKERIAACDIAIEKQLQQYYKEVFADVPLDTKTKSSKRPTKNKPRFNTASYFKAILGVDVTAIFGISDILALEILSETGTDMTKWASAKHFVSCLTCVQTIRYRVVSLLAVCS</sequence>
<reference evidence="2 3" key="1">
    <citation type="submission" date="2019-05" db="EMBL/GenBank/DDBJ databases">
        <title>Panacibacter sp. strain 17mud1-8 Genome sequencing and assembly.</title>
        <authorList>
            <person name="Chhetri G."/>
        </authorList>
    </citation>
    <scope>NUCLEOTIDE SEQUENCE [LARGE SCALE GENOMIC DNA]</scope>
    <source>
        <strain evidence="2 3">17mud1-8</strain>
    </source>
</reference>
<dbReference type="InterPro" id="IPR002525">
    <property type="entry name" value="Transp_IS110-like_N"/>
</dbReference>
<dbReference type="Proteomes" id="UP000305848">
    <property type="component" value="Unassembled WGS sequence"/>
</dbReference>
<dbReference type="GO" id="GO:0004803">
    <property type="term" value="F:transposase activity"/>
    <property type="evidence" value="ECO:0007669"/>
    <property type="project" value="InterPro"/>
</dbReference>
<proteinExistence type="predicted"/>
<dbReference type="PANTHER" id="PTHR33055">
    <property type="entry name" value="TRANSPOSASE FOR INSERTION SEQUENCE ELEMENT IS1111A"/>
    <property type="match status" value="1"/>
</dbReference>
<accession>A0A4U3L5U7</accession>
<dbReference type="NCBIfam" id="NF033542">
    <property type="entry name" value="transpos_IS110"/>
    <property type="match status" value="1"/>
</dbReference>
<keyword evidence="3" id="KW-1185">Reference proteome</keyword>
<dbReference type="InterPro" id="IPR047650">
    <property type="entry name" value="Transpos_IS110"/>
</dbReference>
<gene>
    <name evidence="2" type="ORF">FC093_06380</name>
</gene>
<dbReference type="OrthoDB" id="9815354at2"/>
<evidence type="ECO:0000313" key="3">
    <source>
        <dbReference type="Proteomes" id="UP000305848"/>
    </source>
</evidence>
<comment type="caution">
    <text evidence="2">The sequence shown here is derived from an EMBL/GenBank/DDBJ whole genome shotgun (WGS) entry which is preliminary data.</text>
</comment>